<dbReference type="InterPro" id="IPR004130">
    <property type="entry name" value="Gpn"/>
</dbReference>
<dbReference type="PANTHER" id="PTHR21231">
    <property type="entry name" value="XPA-BINDING PROTEIN 1-RELATED"/>
    <property type="match status" value="1"/>
</dbReference>
<dbReference type="GO" id="GO:0005525">
    <property type="term" value="F:GTP binding"/>
    <property type="evidence" value="ECO:0007669"/>
    <property type="project" value="UniProtKB-KW"/>
</dbReference>
<dbReference type="EMBL" id="DTBE01000085">
    <property type="protein sequence ID" value="HGQ59731.1"/>
    <property type="molecule type" value="Genomic_DNA"/>
</dbReference>
<evidence type="ECO:0000259" key="5">
    <source>
        <dbReference type="SMART" id="SM00382"/>
    </source>
</evidence>
<comment type="similarity">
    <text evidence="1">Belongs to the GPN-loop GTPase family.</text>
</comment>
<dbReference type="NCBIfam" id="NF010340">
    <property type="entry name" value="PRK13768.1-2"/>
    <property type="match status" value="1"/>
</dbReference>
<dbReference type="GO" id="GO:0003924">
    <property type="term" value="F:GTPase activity"/>
    <property type="evidence" value="ECO:0007669"/>
    <property type="project" value="TreeGrafter"/>
</dbReference>
<reference evidence="6" key="1">
    <citation type="journal article" date="2020" name="mSystems">
        <title>Genome- and Community-Level Interaction Insights into Carbon Utilization and Element Cycling Functions of Hydrothermarchaeota in Hydrothermal Sediment.</title>
        <authorList>
            <person name="Zhou Z."/>
            <person name="Liu Y."/>
            <person name="Xu W."/>
            <person name="Pan J."/>
            <person name="Luo Z.H."/>
            <person name="Li M."/>
        </authorList>
    </citation>
    <scope>NUCLEOTIDE SEQUENCE [LARGE SCALE GENOMIC DNA]</scope>
    <source>
        <strain evidence="7">SpSt-638</strain>
        <strain evidence="6">SpSt-642</strain>
    </source>
</reference>
<feature type="domain" description="AAA+ ATPase" evidence="5">
    <location>
        <begin position="1"/>
        <end position="163"/>
    </location>
</feature>
<keyword evidence="4" id="KW-0342">GTP-binding</keyword>
<accession>A0A7C4HC06</accession>
<dbReference type="Pfam" id="PF03029">
    <property type="entry name" value="ATP_bind_1"/>
    <property type="match status" value="1"/>
</dbReference>
<gene>
    <name evidence="7" type="ORF">ENU09_03340</name>
    <name evidence="6" type="ORF">ENU14_00315</name>
</gene>
<sequence length="261" mass="29009">MPYVIVILGTAGSGKTTLSAALSDYLIDNEMDVIIVNLDPAVENLPYKPSVDVREYVNARDLMEEYGLGPNGALIAAIDMLSLNIDSIREEIYSYKANYIIFDTPGQMELFAFRETGPFVLKSLINDMKSTILFLIDAVQAVKPSIYFSALLLSASVQFRLSLPQLNVLTKIDLVPESVVEEIISYHDEPEKLATRVIEDSSTSTLWSEDDVLVLSERLINIDIVPVSAYKMIGIDQLVGYINRIVAGGEDYYTEEPSPRL</sequence>
<evidence type="ECO:0000313" key="7">
    <source>
        <dbReference type="EMBL" id="HGQ59731.1"/>
    </source>
</evidence>
<dbReference type="PANTHER" id="PTHR21231:SF8">
    <property type="entry name" value="GPN-LOOP GTPASE 1"/>
    <property type="match status" value="1"/>
</dbReference>
<proteinExistence type="inferred from homology"/>
<dbReference type="SUPFAM" id="SSF52540">
    <property type="entry name" value="P-loop containing nucleoside triphosphate hydrolases"/>
    <property type="match status" value="1"/>
</dbReference>
<protein>
    <submittedName>
        <fullName evidence="6">GTPase</fullName>
    </submittedName>
</protein>
<name>A0A7C4HC06_STAMA</name>
<dbReference type="InterPro" id="IPR003593">
    <property type="entry name" value="AAA+_ATPase"/>
</dbReference>
<evidence type="ECO:0000256" key="4">
    <source>
        <dbReference type="ARBA" id="ARBA00023134"/>
    </source>
</evidence>
<comment type="caution">
    <text evidence="6">The sequence shown here is derived from an EMBL/GenBank/DDBJ whole genome shotgun (WGS) entry which is preliminary data.</text>
</comment>
<dbReference type="Gene3D" id="3.40.50.300">
    <property type="entry name" value="P-loop containing nucleotide triphosphate hydrolases"/>
    <property type="match status" value="1"/>
</dbReference>
<keyword evidence="2" id="KW-0547">Nucleotide-binding</keyword>
<dbReference type="SMART" id="SM00382">
    <property type="entry name" value="AAA"/>
    <property type="match status" value="1"/>
</dbReference>
<dbReference type="EMBL" id="DTBJ01000004">
    <property type="protein sequence ID" value="HGM58027.1"/>
    <property type="molecule type" value="Genomic_DNA"/>
</dbReference>
<evidence type="ECO:0000256" key="2">
    <source>
        <dbReference type="ARBA" id="ARBA00022741"/>
    </source>
</evidence>
<evidence type="ECO:0000256" key="3">
    <source>
        <dbReference type="ARBA" id="ARBA00022801"/>
    </source>
</evidence>
<dbReference type="InterPro" id="IPR027417">
    <property type="entry name" value="P-loop_NTPase"/>
</dbReference>
<evidence type="ECO:0000313" key="6">
    <source>
        <dbReference type="EMBL" id="HGM58027.1"/>
    </source>
</evidence>
<evidence type="ECO:0000256" key="1">
    <source>
        <dbReference type="ARBA" id="ARBA00005290"/>
    </source>
</evidence>
<organism evidence="6">
    <name type="scientific">Staphylothermus marinus</name>
    <dbReference type="NCBI Taxonomy" id="2280"/>
    <lineage>
        <taxon>Archaea</taxon>
        <taxon>Thermoproteota</taxon>
        <taxon>Thermoprotei</taxon>
        <taxon>Desulfurococcales</taxon>
        <taxon>Desulfurococcaceae</taxon>
        <taxon>Staphylothermus</taxon>
    </lineage>
</organism>
<keyword evidence="3" id="KW-0378">Hydrolase</keyword>
<dbReference type="AlphaFoldDB" id="A0A7C4HC06"/>